<evidence type="ECO:0000313" key="2">
    <source>
        <dbReference type="EMBL" id="DAB38818.1"/>
    </source>
</evidence>
<dbReference type="PROSITE" id="PS51832">
    <property type="entry name" value="HD_GYP"/>
    <property type="match status" value="1"/>
</dbReference>
<comment type="caution">
    <text evidence="2">The sequence shown here is derived from an EMBL/GenBank/DDBJ whole genome shotgun (WGS) entry which is preliminary data.</text>
</comment>
<dbReference type="EMBL" id="DLUI01000061">
    <property type="protein sequence ID" value="DAB38818.1"/>
    <property type="molecule type" value="Genomic_DNA"/>
</dbReference>
<feature type="domain" description="HD-GYP" evidence="1">
    <location>
        <begin position="141"/>
        <end position="334"/>
    </location>
</feature>
<evidence type="ECO:0000259" key="1">
    <source>
        <dbReference type="PROSITE" id="PS51832"/>
    </source>
</evidence>
<evidence type="ECO:0000313" key="3">
    <source>
        <dbReference type="Proteomes" id="UP000228859"/>
    </source>
</evidence>
<gene>
    <name evidence="2" type="ORF">CFH83_04090</name>
</gene>
<organism evidence="2 3">
    <name type="scientific">Sulfuricurvum kujiense</name>
    <dbReference type="NCBI Taxonomy" id="148813"/>
    <lineage>
        <taxon>Bacteria</taxon>
        <taxon>Pseudomonadati</taxon>
        <taxon>Campylobacterota</taxon>
        <taxon>Epsilonproteobacteria</taxon>
        <taxon>Campylobacterales</taxon>
        <taxon>Sulfurimonadaceae</taxon>
        <taxon>Sulfuricurvum</taxon>
    </lineage>
</organism>
<dbReference type="SMART" id="SM00471">
    <property type="entry name" value="HDc"/>
    <property type="match status" value="1"/>
</dbReference>
<dbReference type="Pfam" id="PF13487">
    <property type="entry name" value="HD_5"/>
    <property type="match status" value="1"/>
</dbReference>
<name>A0A2D3WEG2_9BACT</name>
<accession>A0A2D3WEG2</accession>
<protein>
    <submittedName>
        <fullName evidence="2">Phosphohydrolase</fullName>
    </submittedName>
</protein>
<keyword evidence="2" id="KW-0378">Hydrolase</keyword>
<dbReference type="AlphaFoldDB" id="A0A2D3WEG2"/>
<dbReference type="InterPro" id="IPR037522">
    <property type="entry name" value="HD_GYP_dom"/>
</dbReference>
<dbReference type="Gene3D" id="1.10.3210.10">
    <property type="entry name" value="Hypothetical protein af1432"/>
    <property type="match status" value="1"/>
</dbReference>
<proteinExistence type="predicted"/>
<dbReference type="PANTHER" id="PTHR43155">
    <property type="entry name" value="CYCLIC DI-GMP PHOSPHODIESTERASE PA4108-RELATED"/>
    <property type="match status" value="1"/>
</dbReference>
<dbReference type="CDD" id="cd00077">
    <property type="entry name" value="HDc"/>
    <property type="match status" value="1"/>
</dbReference>
<reference evidence="2 3" key="1">
    <citation type="journal article" date="2017" name="Front. Microbiol.">
        <title>Comparative Genomic Analysis of the Class Epsilonproteobacteria and Proposed Reclassification to Epsilonbacteraeota (phyl. nov.).</title>
        <authorList>
            <person name="Waite D.W."/>
            <person name="Vanwonterghem I."/>
            <person name="Rinke C."/>
            <person name="Parks D.H."/>
            <person name="Zhang Y."/>
            <person name="Takai K."/>
            <person name="Sievert S.M."/>
            <person name="Simon J."/>
            <person name="Campbell B.J."/>
            <person name="Hanson T.E."/>
            <person name="Woyke T."/>
            <person name="Klotz M.G."/>
            <person name="Hugenholtz P."/>
        </authorList>
    </citation>
    <scope>NUCLEOTIDE SEQUENCE [LARGE SCALE GENOMIC DNA]</scope>
    <source>
        <strain evidence="2">UBA12443</strain>
    </source>
</reference>
<dbReference type="PANTHER" id="PTHR43155:SF2">
    <property type="entry name" value="CYCLIC DI-GMP PHOSPHODIESTERASE PA4108"/>
    <property type="match status" value="1"/>
</dbReference>
<dbReference type="SUPFAM" id="SSF109604">
    <property type="entry name" value="HD-domain/PDEase-like"/>
    <property type="match status" value="1"/>
</dbReference>
<sequence>MEVKQIRIFRRYDESHPPSFVEIEKWLLDVNDILEFDLFRSEGKFSEKILFWSKNTIIDTEIKTEIDQMRALYIRQSDLPLYNLFVDKIVQAVARNEHIPIIKKAAVIYRQASVILDEMFENPEELENVPKSKKVVNTFVDTIFSDSYAIESMIKITAYDYYTHTHSINVCIYSLSLGSFLELNAITLEELGMSALLHDLGKSRVDSKITNKKGHLTDSEFEEMKHHPLYGHTIALKIGIRDNRILDGIRHHHEKLDGSGYPDGLMGKNITLFARIIGVCDVFDAISTKRSYKDSMSSYDTLMLMKKTMQHHLDMEIVDAFIRMQQHDDILSAV</sequence>
<dbReference type="Proteomes" id="UP000228859">
    <property type="component" value="Unassembled WGS sequence"/>
</dbReference>
<dbReference type="InterPro" id="IPR003607">
    <property type="entry name" value="HD/PDEase_dom"/>
</dbReference>
<dbReference type="GO" id="GO:0016787">
    <property type="term" value="F:hydrolase activity"/>
    <property type="evidence" value="ECO:0007669"/>
    <property type="project" value="UniProtKB-KW"/>
</dbReference>